<evidence type="ECO:0000259" key="2">
    <source>
        <dbReference type="Pfam" id="PF13439"/>
    </source>
</evidence>
<dbReference type="CDD" id="cd03801">
    <property type="entry name" value="GT4_PimA-like"/>
    <property type="match status" value="1"/>
</dbReference>
<dbReference type="InterPro" id="IPR001296">
    <property type="entry name" value="Glyco_trans_1"/>
</dbReference>
<dbReference type="PANTHER" id="PTHR45947">
    <property type="entry name" value="SULFOQUINOVOSYL TRANSFERASE SQD2"/>
    <property type="match status" value="1"/>
</dbReference>
<dbReference type="Pfam" id="PF13439">
    <property type="entry name" value="Glyco_transf_4"/>
    <property type="match status" value="1"/>
</dbReference>
<dbReference type="EMBL" id="NEXE01000322">
    <property type="protein sequence ID" value="PSN83153.1"/>
    <property type="molecule type" value="Genomic_DNA"/>
</dbReference>
<gene>
    <name evidence="3" type="ORF">B9Q03_13620</name>
</gene>
<dbReference type="InterPro" id="IPR050194">
    <property type="entry name" value="Glycosyltransferase_grp1"/>
</dbReference>
<feature type="domain" description="Glycosyl transferase family 1" evidence="1">
    <location>
        <begin position="194"/>
        <end position="347"/>
    </location>
</feature>
<sequence>MTPVRRLESISILSPQLYPYTVNAPSNIAYHEAKHLSKHFDWVTLYVNQPPRRAYTPPSLPDNVELRVNNLRRLVNPSIFIKLVADSRLVHTHFLPSPTEATTLIPLLRSTILTHHGSLAPELGNARRKAGWAGYTLKRLQLELLKRGFKKIIVPSTFMAQHAELEGFKRESLAIIANGVELDLYRGGEALQLEGEPPILWVGYTKPSKGSHIMIALSKKLESTLPKARIHFVGYYNQAYASELSRRSVNNIVLHGPKSPFEMPKYYRGAWFTLNPSLFESFSMVTLESLASSRPVITVDNGAARDLVTHGQNGYISQPDPEELAQYVYTLSQDQYKLREMSENAFKSAQNYDWSNVTTKLVELLRRTM</sequence>
<protein>
    <recommendedName>
        <fullName evidence="5">Glycosyl transferase family 1 domain-containing protein</fullName>
    </recommendedName>
</protein>
<dbReference type="Gene3D" id="3.40.50.2000">
    <property type="entry name" value="Glycogen Phosphorylase B"/>
    <property type="match status" value="2"/>
</dbReference>
<dbReference type="GO" id="GO:0016757">
    <property type="term" value="F:glycosyltransferase activity"/>
    <property type="evidence" value="ECO:0007669"/>
    <property type="project" value="InterPro"/>
</dbReference>
<evidence type="ECO:0000313" key="4">
    <source>
        <dbReference type="Proteomes" id="UP000240322"/>
    </source>
</evidence>
<dbReference type="SUPFAM" id="SSF53756">
    <property type="entry name" value="UDP-Glycosyltransferase/glycogen phosphorylase"/>
    <property type="match status" value="1"/>
</dbReference>
<reference evidence="3 4" key="1">
    <citation type="submission" date="2017-04" db="EMBL/GenBank/DDBJ databases">
        <title>Novel microbial lineages endemic to geothermal iron-oxide mats fill important gaps in the evolutionary history of Archaea.</title>
        <authorList>
            <person name="Jay Z.J."/>
            <person name="Beam J.P."/>
            <person name="Dlakic M."/>
            <person name="Rusch D.B."/>
            <person name="Kozubal M.A."/>
            <person name="Inskeep W.P."/>
        </authorList>
    </citation>
    <scope>NUCLEOTIDE SEQUENCE [LARGE SCALE GENOMIC DNA]</scope>
    <source>
        <strain evidence="3">OSP_D</strain>
    </source>
</reference>
<organism evidence="3 4">
    <name type="scientific">Candidatus Marsarchaeota G2 archaeon OSP_D</name>
    <dbReference type="NCBI Taxonomy" id="1978157"/>
    <lineage>
        <taxon>Archaea</taxon>
        <taxon>Candidatus Marsarchaeota</taxon>
        <taxon>Candidatus Marsarchaeota group 2</taxon>
    </lineage>
</organism>
<feature type="domain" description="Glycosyltransferase subfamily 4-like N-terminal" evidence="2">
    <location>
        <begin position="29"/>
        <end position="183"/>
    </location>
</feature>
<dbReference type="AlphaFoldDB" id="A0A2R6AA38"/>
<dbReference type="PANTHER" id="PTHR45947:SF3">
    <property type="entry name" value="SULFOQUINOVOSYL TRANSFERASE SQD2"/>
    <property type="match status" value="1"/>
</dbReference>
<accession>A0A2R6AA38</accession>
<dbReference type="Pfam" id="PF00534">
    <property type="entry name" value="Glycos_transf_1"/>
    <property type="match status" value="1"/>
</dbReference>
<name>A0A2R6AA38_9ARCH</name>
<evidence type="ECO:0008006" key="5">
    <source>
        <dbReference type="Google" id="ProtNLM"/>
    </source>
</evidence>
<evidence type="ECO:0000259" key="1">
    <source>
        <dbReference type="Pfam" id="PF00534"/>
    </source>
</evidence>
<proteinExistence type="predicted"/>
<dbReference type="Proteomes" id="UP000240322">
    <property type="component" value="Unassembled WGS sequence"/>
</dbReference>
<dbReference type="InterPro" id="IPR028098">
    <property type="entry name" value="Glyco_trans_4-like_N"/>
</dbReference>
<evidence type="ECO:0000313" key="3">
    <source>
        <dbReference type="EMBL" id="PSN83153.1"/>
    </source>
</evidence>
<comment type="caution">
    <text evidence="3">The sequence shown here is derived from an EMBL/GenBank/DDBJ whole genome shotgun (WGS) entry which is preliminary data.</text>
</comment>